<dbReference type="EMBL" id="JAIQZJ010000017">
    <property type="protein sequence ID" value="MBZ5740818.1"/>
    <property type="molecule type" value="Genomic_DNA"/>
</dbReference>
<accession>A0ABS7UG79</accession>
<evidence type="ECO:0000259" key="2">
    <source>
        <dbReference type="PROSITE" id="PS50975"/>
    </source>
</evidence>
<dbReference type="Proteomes" id="UP000780875">
    <property type="component" value="Unassembled WGS sequence"/>
</dbReference>
<reference evidence="3 5" key="1">
    <citation type="submission" date="2021-09" db="EMBL/GenBank/DDBJ databases">
        <title>Whole genome sequence of Nocardioides sp. GBK3QG-3.</title>
        <authorList>
            <person name="Tuo L."/>
        </authorList>
    </citation>
    <scope>NUCLEOTIDE SEQUENCE [LARGE SCALE GENOMIC DNA]</scope>
    <source>
        <strain evidence="3 5">GBK3QG-3</strain>
    </source>
</reference>
<proteinExistence type="predicted"/>
<comment type="caution">
    <text evidence="3">The sequence shown here is derived from an EMBL/GenBank/DDBJ whole genome shotgun (WGS) entry which is preliminary data.</text>
</comment>
<evidence type="ECO:0000313" key="4">
    <source>
        <dbReference type="EMBL" id="MBZ5740818.1"/>
    </source>
</evidence>
<sequence length="288" mass="30638">MIGRLAWVTTAEARGRDEDEPLALAALERTGVSVEVVDWDDADVDWAGFDRVVLRSAWDYPQHLPAFLDWLEAVDAASELVNPAAMVRWSLDKAYLAELEEAGVPITPTVFVPPGSEPRFPDGGFVVKPAVGAGSVDAASYDADQRDVATAHVERLHAAGQVALVQPYLASVATDGEWPLVFLGGSYSHAASKRVALPRAGSVDDLFAEETNAPHEASVEQVAVARAAVDVVTARFGTPAYARVDLVRADDGHFVVLEVELVEPSLFLPYADAVAADRLAAVLVGSPS</sequence>
<keyword evidence="1" id="KW-0067">ATP-binding</keyword>
<gene>
    <name evidence="3" type="ORF">K8U61_17685</name>
    <name evidence="4" type="ORF">K8U61_21790</name>
</gene>
<evidence type="ECO:0000313" key="3">
    <source>
        <dbReference type="EMBL" id="MBZ5740011.1"/>
    </source>
</evidence>
<name>A0ABS7UG79_9ACTN</name>
<dbReference type="PANTHER" id="PTHR39217:SF1">
    <property type="entry name" value="GLUTATHIONE SYNTHETASE"/>
    <property type="match status" value="1"/>
</dbReference>
<evidence type="ECO:0000313" key="5">
    <source>
        <dbReference type="Proteomes" id="UP000780875"/>
    </source>
</evidence>
<dbReference type="SUPFAM" id="SSF56059">
    <property type="entry name" value="Glutathione synthetase ATP-binding domain-like"/>
    <property type="match status" value="1"/>
</dbReference>
<dbReference type="RefSeq" id="WP_224124366.1">
    <property type="nucleotide sequence ID" value="NZ_JAIQZJ010000011.1"/>
</dbReference>
<protein>
    <recommendedName>
        <fullName evidence="2">ATP-grasp domain-containing protein</fullName>
    </recommendedName>
</protein>
<dbReference type="PANTHER" id="PTHR39217">
    <property type="match status" value="1"/>
</dbReference>
<dbReference type="InterPro" id="IPR053191">
    <property type="entry name" value="DcsG_Biosynth_Enzyme"/>
</dbReference>
<keyword evidence="5" id="KW-1185">Reference proteome</keyword>
<feature type="domain" description="ATP-grasp" evidence="2">
    <location>
        <begin position="96"/>
        <end position="288"/>
    </location>
</feature>
<keyword evidence="1" id="KW-0547">Nucleotide-binding</keyword>
<evidence type="ECO:0000256" key="1">
    <source>
        <dbReference type="PROSITE-ProRule" id="PRU00409"/>
    </source>
</evidence>
<dbReference type="PROSITE" id="PS50975">
    <property type="entry name" value="ATP_GRASP"/>
    <property type="match status" value="1"/>
</dbReference>
<dbReference type="EMBL" id="JAIQZJ010000011">
    <property type="protein sequence ID" value="MBZ5740011.1"/>
    <property type="molecule type" value="Genomic_DNA"/>
</dbReference>
<organism evidence="3 5">
    <name type="scientific">Nocardioides mangrovi</name>
    <dbReference type="NCBI Taxonomy" id="2874580"/>
    <lineage>
        <taxon>Bacteria</taxon>
        <taxon>Bacillati</taxon>
        <taxon>Actinomycetota</taxon>
        <taxon>Actinomycetes</taxon>
        <taxon>Propionibacteriales</taxon>
        <taxon>Nocardioidaceae</taxon>
        <taxon>Nocardioides</taxon>
    </lineage>
</organism>
<dbReference type="InterPro" id="IPR011761">
    <property type="entry name" value="ATP-grasp"/>
</dbReference>